<reference evidence="1" key="1">
    <citation type="journal article" date="2023" name="Mol. Ecol. Resour.">
        <title>Chromosome-level genome assembly of a triploid poplar Populus alba 'Berolinensis'.</title>
        <authorList>
            <person name="Chen S."/>
            <person name="Yu Y."/>
            <person name="Wang X."/>
            <person name="Wang S."/>
            <person name="Zhang T."/>
            <person name="Zhou Y."/>
            <person name="He R."/>
            <person name="Meng N."/>
            <person name="Wang Y."/>
            <person name="Liu W."/>
            <person name="Liu Z."/>
            <person name="Liu J."/>
            <person name="Guo Q."/>
            <person name="Huang H."/>
            <person name="Sederoff R.R."/>
            <person name="Wang G."/>
            <person name="Qu G."/>
            <person name="Chen S."/>
        </authorList>
    </citation>
    <scope>NUCLEOTIDE SEQUENCE</scope>
    <source>
        <strain evidence="1">SC-2020</strain>
    </source>
</reference>
<organism evidence="1 2">
    <name type="scientific">Populus alba x Populus x berolinensis</name>
    <dbReference type="NCBI Taxonomy" id="444605"/>
    <lineage>
        <taxon>Eukaryota</taxon>
        <taxon>Viridiplantae</taxon>
        <taxon>Streptophyta</taxon>
        <taxon>Embryophyta</taxon>
        <taxon>Tracheophyta</taxon>
        <taxon>Spermatophyta</taxon>
        <taxon>Magnoliopsida</taxon>
        <taxon>eudicotyledons</taxon>
        <taxon>Gunneridae</taxon>
        <taxon>Pentapetalae</taxon>
        <taxon>rosids</taxon>
        <taxon>fabids</taxon>
        <taxon>Malpighiales</taxon>
        <taxon>Salicaceae</taxon>
        <taxon>Saliceae</taxon>
        <taxon>Populus</taxon>
    </lineage>
</organism>
<dbReference type="EMBL" id="JAQIZT010000006">
    <property type="protein sequence ID" value="KAJ6994635.1"/>
    <property type="molecule type" value="Genomic_DNA"/>
</dbReference>
<accession>A0AAD6W0I1</accession>
<dbReference type="AlphaFoldDB" id="A0AAD6W0I1"/>
<proteinExistence type="predicted"/>
<dbReference type="Proteomes" id="UP001164929">
    <property type="component" value="Chromosome 6"/>
</dbReference>
<comment type="caution">
    <text evidence="1">The sequence shown here is derived from an EMBL/GenBank/DDBJ whole genome shotgun (WGS) entry which is preliminary data.</text>
</comment>
<gene>
    <name evidence="1" type="ORF">NC653_017444</name>
</gene>
<evidence type="ECO:0000313" key="2">
    <source>
        <dbReference type="Proteomes" id="UP001164929"/>
    </source>
</evidence>
<evidence type="ECO:0000313" key="1">
    <source>
        <dbReference type="EMBL" id="KAJ6994635.1"/>
    </source>
</evidence>
<sequence>MVAMLELQFCSVTDSFCPLVTTNMKAIANKELVLLGLEFEKVLSGLRIKWVSSVLDLGKVLVDMAMDSGQNLVGMETGEVYSTFKF</sequence>
<keyword evidence="2" id="KW-1185">Reference proteome</keyword>
<protein>
    <submittedName>
        <fullName evidence="1">Uncharacterized protein</fullName>
    </submittedName>
</protein>
<name>A0AAD6W0I1_9ROSI</name>